<keyword evidence="1" id="KW-0732">Signal</keyword>
<sequence>MSVIRKASHLLLAALLLAASANPGLAAGAKAAAKPTVSPADIDLWAFSVLHALAPGKTLAEFRALPKLSDEKTEDLHAEDAPTQAQTPHSVRLSFADGMRLRVIDYGEQAFISHLRVDGAEHPLLDALKIGATRAQVEAVLGRPSRGGISYTVYDGKDDTVRFFYAPDGKLSAVEIDTGG</sequence>
<evidence type="ECO:0008006" key="4">
    <source>
        <dbReference type="Google" id="ProtNLM"/>
    </source>
</evidence>
<evidence type="ECO:0000313" key="2">
    <source>
        <dbReference type="EMBL" id="SEQ53821.1"/>
    </source>
</evidence>
<dbReference type="OrthoDB" id="9856718at2"/>
<proteinExistence type="predicted"/>
<dbReference type="AlphaFoldDB" id="A0A1H9GUR6"/>
<dbReference type="STRING" id="489703.SAMN04488038_107209"/>
<dbReference type="RefSeq" id="WP_093285643.1">
    <property type="nucleotide sequence ID" value="NZ_FOFS01000007.1"/>
</dbReference>
<evidence type="ECO:0000313" key="3">
    <source>
        <dbReference type="Proteomes" id="UP000199233"/>
    </source>
</evidence>
<dbReference type="Proteomes" id="UP000199233">
    <property type="component" value="Unassembled WGS sequence"/>
</dbReference>
<gene>
    <name evidence="2" type="ORF">SAMN04488038_107209</name>
</gene>
<keyword evidence="3" id="KW-1185">Reference proteome</keyword>
<organism evidence="2 3">
    <name type="scientific">Solimonas aquatica</name>
    <dbReference type="NCBI Taxonomy" id="489703"/>
    <lineage>
        <taxon>Bacteria</taxon>
        <taxon>Pseudomonadati</taxon>
        <taxon>Pseudomonadota</taxon>
        <taxon>Gammaproteobacteria</taxon>
        <taxon>Nevskiales</taxon>
        <taxon>Nevskiaceae</taxon>
        <taxon>Solimonas</taxon>
    </lineage>
</organism>
<accession>A0A1H9GUR6</accession>
<protein>
    <recommendedName>
        <fullName evidence="4">Beta-lactamase-inhibitor-like, PepSY-like</fullName>
    </recommendedName>
</protein>
<feature type="signal peptide" evidence="1">
    <location>
        <begin position="1"/>
        <end position="26"/>
    </location>
</feature>
<reference evidence="2 3" key="1">
    <citation type="submission" date="2016-10" db="EMBL/GenBank/DDBJ databases">
        <authorList>
            <person name="de Groot N.N."/>
        </authorList>
    </citation>
    <scope>NUCLEOTIDE SEQUENCE [LARGE SCALE GENOMIC DNA]</scope>
    <source>
        <strain evidence="2 3">DSM 25927</strain>
    </source>
</reference>
<dbReference type="EMBL" id="FOFS01000007">
    <property type="protein sequence ID" value="SEQ53821.1"/>
    <property type="molecule type" value="Genomic_DNA"/>
</dbReference>
<name>A0A1H9GUR6_9GAMM</name>
<feature type="chain" id="PRO_5011640354" description="Beta-lactamase-inhibitor-like, PepSY-like" evidence="1">
    <location>
        <begin position="27"/>
        <end position="180"/>
    </location>
</feature>
<evidence type="ECO:0000256" key="1">
    <source>
        <dbReference type="SAM" id="SignalP"/>
    </source>
</evidence>